<sequence>MSRPYQTTKPSFASRMGFEALGVEDLESASESEHELEKEQTEVVSPPPPPPPAPAREPSPKPAIERQPSKASSSKSAKRAAKRAAAKAAGPSGTASKSDHEGTPEDVDEPVSSPEGTPLIDEKTSGWVEPRPTPANKDTAGGTTPVSISLNDASPSPPVPRSSGLGLQISQKDSASAQTRSPVRPINIITPFQPSLPESLPQPASPGIGPRKRKASQDLKSNPLPKETRLDEKPPKDTNGSLTTVVTESGEKIGVVKLALAPANVATEEEKAKAKSKQNVFERTLWTLIMISGFIFLLLAGPPYMILLVMATQTQVYREVTNLFALTGKNKDEAPIVEDKKKRDPWSKTLNWYFFAVLNYFLYGESMVHYFKHVVYADVRFLPFANNHRFISFMLYIFGFMGFVASLNKQYLRQQFGLFGWVHMSLLVIVVSSHFIVDNILEGMIWFWVPASLVICNDIFAYIWGKLFGRTPLIALSPKKTVEGFVGALFSTIIFGFAWATLFMRYNYMICPAVDLGVNAWSNIQCDPNPAFIWRTFITPEPIQALISPFLRIPPITWAPFQIHALVMAVFASLVAPFGGFFASGFKRAFNLKDFGDSIPGHGGLTDRMDCQLLMGMFAYVYYSSIVRVHRATVGSVMQTIVSSLSVEEQFRVFNDLKYYLEGLGQN</sequence>
<keyword evidence="14" id="KW-0594">Phospholipid biosynthesis</keyword>
<feature type="transmembrane region" description="Helical" evidence="18">
    <location>
        <begin position="350"/>
        <end position="370"/>
    </location>
</feature>
<evidence type="ECO:0000313" key="20">
    <source>
        <dbReference type="Proteomes" id="UP000054248"/>
    </source>
</evidence>
<proteinExistence type="inferred from homology"/>
<dbReference type="UniPathway" id="UPA00557">
    <property type="reaction ID" value="UER00614"/>
</dbReference>
<evidence type="ECO:0000256" key="13">
    <source>
        <dbReference type="ARBA" id="ARBA00023136"/>
    </source>
</evidence>
<keyword evidence="7" id="KW-0444">Lipid biosynthesis</keyword>
<feature type="compositionally biased region" description="Pro residues" evidence="17">
    <location>
        <begin position="45"/>
        <end position="61"/>
    </location>
</feature>
<reference evidence="20" key="2">
    <citation type="submission" date="2015-01" db="EMBL/GenBank/DDBJ databases">
        <title>Evolutionary Origins and Diversification of the Mycorrhizal Mutualists.</title>
        <authorList>
            <consortium name="DOE Joint Genome Institute"/>
            <consortium name="Mycorrhizal Genomics Consortium"/>
            <person name="Kohler A."/>
            <person name="Kuo A."/>
            <person name="Nagy L.G."/>
            <person name="Floudas D."/>
            <person name="Copeland A."/>
            <person name="Barry K.W."/>
            <person name="Cichocki N."/>
            <person name="Veneault-Fourrey C."/>
            <person name="LaButti K."/>
            <person name="Lindquist E.A."/>
            <person name="Lipzen A."/>
            <person name="Lundell T."/>
            <person name="Morin E."/>
            <person name="Murat C."/>
            <person name="Riley R."/>
            <person name="Ohm R."/>
            <person name="Sun H."/>
            <person name="Tunlid A."/>
            <person name="Henrissat B."/>
            <person name="Grigoriev I.V."/>
            <person name="Hibbett D.S."/>
            <person name="Martin F."/>
        </authorList>
    </citation>
    <scope>NUCLEOTIDE SEQUENCE [LARGE SCALE GENOMIC DNA]</scope>
    <source>
        <strain evidence="20">MUT 4182</strain>
    </source>
</reference>
<evidence type="ECO:0000256" key="16">
    <source>
        <dbReference type="RuleBase" id="RU003938"/>
    </source>
</evidence>
<dbReference type="InterPro" id="IPR000374">
    <property type="entry name" value="PC_trans"/>
</dbReference>
<evidence type="ECO:0000256" key="11">
    <source>
        <dbReference type="ARBA" id="ARBA00022989"/>
    </source>
</evidence>
<feature type="compositionally biased region" description="Polar residues" evidence="17">
    <location>
        <begin position="141"/>
        <end position="154"/>
    </location>
</feature>
<evidence type="ECO:0000256" key="12">
    <source>
        <dbReference type="ARBA" id="ARBA00023098"/>
    </source>
</evidence>
<feature type="transmembrane region" description="Helical" evidence="18">
    <location>
        <begin position="285"/>
        <end position="309"/>
    </location>
</feature>
<reference evidence="19 20" key="1">
    <citation type="submission" date="2014-04" db="EMBL/GenBank/DDBJ databases">
        <authorList>
            <consortium name="DOE Joint Genome Institute"/>
            <person name="Kuo A."/>
            <person name="Girlanda M."/>
            <person name="Perotto S."/>
            <person name="Kohler A."/>
            <person name="Nagy L.G."/>
            <person name="Floudas D."/>
            <person name="Copeland A."/>
            <person name="Barry K.W."/>
            <person name="Cichocki N."/>
            <person name="Veneault-Fourrey C."/>
            <person name="LaButti K."/>
            <person name="Lindquist E.A."/>
            <person name="Lipzen A."/>
            <person name="Lundell T."/>
            <person name="Morin E."/>
            <person name="Murat C."/>
            <person name="Sun H."/>
            <person name="Tunlid A."/>
            <person name="Henrissat B."/>
            <person name="Grigoriev I.V."/>
            <person name="Hibbett D.S."/>
            <person name="Martin F."/>
            <person name="Nordberg H.P."/>
            <person name="Cantor M.N."/>
            <person name="Hua S.X."/>
        </authorList>
    </citation>
    <scope>NUCLEOTIDE SEQUENCE [LARGE SCALE GENOMIC DNA]</scope>
    <source>
        <strain evidence="19 20">MUT 4182</strain>
    </source>
</reference>
<feature type="compositionally biased region" description="Low complexity" evidence="17">
    <location>
        <begin position="86"/>
        <end position="96"/>
    </location>
</feature>
<evidence type="ECO:0000256" key="3">
    <source>
        <dbReference type="ARBA" id="ARBA00005119"/>
    </source>
</evidence>
<dbReference type="GO" id="GO:0005789">
    <property type="term" value="C:endoplasmic reticulum membrane"/>
    <property type="evidence" value="ECO:0007669"/>
    <property type="project" value="TreeGrafter"/>
</dbReference>
<feature type="region of interest" description="Disordered" evidence="17">
    <location>
        <begin position="1"/>
        <end position="245"/>
    </location>
</feature>
<dbReference type="AlphaFoldDB" id="A0A0C3Q5U7"/>
<gene>
    <name evidence="19" type="ORF">M407DRAFT_16179</name>
</gene>
<keyword evidence="20" id="KW-1185">Reference proteome</keyword>
<keyword evidence="15" id="KW-1208">Phospholipid metabolism</keyword>
<dbReference type="GO" id="GO:0004605">
    <property type="term" value="F:phosphatidate cytidylyltransferase activity"/>
    <property type="evidence" value="ECO:0007669"/>
    <property type="project" value="UniProtKB-EC"/>
</dbReference>
<protein>
    <recommendedName>
        <fullName evidence="6 16">Phosphatidate cytidylyltransferase</fullName>
        <ecNumber evidence="6 16">2.7.7.41</ecNumber>
    </recommendedName>
</protein>
<feature type="transmembrane region" description="Helical" evidence="18">
    <location>
        <begin position="419"/>
        <end position="437"/>
    </location>
</feature>
<dbReference type="PANTHER" id="PTHR13773:SF8">
    <property type="entry name" value="PHOSPHATIDATE CYTIDYLYLTRANSFERASE, PHOTORECEPTOR-SPECIFIC"/>
    <property type="match status" value="1"/>
</dbReference>
<dbReference type="HOGENOM" id="CLU_023471_4_1_1"/>
<evidence type="ECO:0000256" key="9">
    <source>
        <dbReference type="ARBA" id="ARBA00022692"/>
    </source>
</evidence>
<evidence type="ECO:0000256" key="10">
    <source>
        <dbReference type="ARBA" id="ARBA00022695"/>
    </source>
</evidence>
<evidence type="ECO:0000256" key="4">
    <source>
        <dbReference type="ARBA" id="ARBA00005189"/>
    </source>
</evidence>
<feature type="compositionally biased region" description="Basic and acidic residues" evidence="17">
    <location>
        <begin position="226"/>
        <end position="236"/>
    </location>
</feature>
<keyword evidence="8 16" id="KW-0808">Transferase</keyword>
<keyword evidence="10 16" id="KW-0548">Nucleotidyltransferase</keyword>
<feature type="transmembrane region" description="Helical" evidence="18">
    <location>
        <begin position="561"/>
        <end position="583"/>
    </location>
</feature>
<dbReference type="InterPro" id="IPR016720">
    <property type="entry name" value="PC_Trfase_euk"/>
</dbReference>
<comment type="similarity">
    <text evidence="5 16">Belongs to the CDS family.</text>
</comment>
<feature type="compositionally biased region" description="Polar residues" evidence="17">
    <location>
        <begin position="168"/>
        <end position="181"/>
    </location>
</feature>
<accession>A0A0C3Q5U7</accession>
<evidence type="ECO:0000256" key="5">
    <source>
        <dbReference type="ARBA" id="ARBA00010185"/>
    </source>
</evidence>
<feature type="transmembrane region" description="Helical" evidence="18">
    <location>
        <begin position="443"/>
        <end position="464"/>
    </location>
</feature>
<comment type="pathway">
    <text evidence="4">Lipid metabolism.</text>
</comment>
<evidence type="ECO:0000256" key="6">
    <source>
        <dbReference type="ARBA" id="ARBA00012487"/>
    </source>
</evidence>
<dbReference type="Proteomes" id="UP000054248">
    <property type="component" value="Unassembled WGS sequence"/>
</dbReference>
<evidence type="ECO:0000256" key="8">
    <source>
        <dbReference type="ARBA" id="ARBA00022679"/>
    </source>
</evidence>
<dbReference type="PROSITE" id="PS01315">
    <property type="entry name" value="CDS"/>
    <property type="match status" value="1"/>
</dbReference>
<evidence type="ECO:0000256" key="1">
    <source>
        <dbReference type="ARBA" id="ARBA00001698"/>
    </source>
</evidence>
<dbReference type="Pfam" id="PF01148">
    <property type="entry name" value="CTP_transf_1"/>
    <property type="match status" value="1"/>
</dbReference>
<comment type="pathway">
    <text evidence="3 16">Phospholipid metabolism; CDP-diacylglycerol biosynthesis; CDP-diacylglycerol from sn-glycerol 3-phosphate: step 3/3.</text>
</comment>
<evidence type="ECO:0000313" key="19">
    <source>
        <dbReference type="EMBL" id="KIO19046.1"/>
    </source>
</evidence>
<keyword evidence="9 16" id="KW-0812">Transmembrane</keyword>
<evidence type="ECO:0000256" key="14">
    <source>
        <dbReference type="ARBA" id="ARBA00023209"/>
    </source>
</evidence>
<feature type="compositionally biased region" description="Basic and acidic residues" evidence="17">
    <location>
        <begin position="31"/>
        <end position="41"/>
    </location>
</feature>
<evidence type="ECO:0000256" key="18">
    <source>
        <dbReference type="SAM" id="Phobius"/>
    </source>
</evidence>
<keyword evidence="11 18" id="KW-1133">Transmembrane helix</keyword>
<feature type="compositionally biased region" description="Basic residues" evidence="17">
    <location>
        <begin position="76"/>
        <end position="85"/>
    </location>
</feature>
<feature type="compositionally biased region" description="Polar residues" evidence="17">
    <location>
        <begin position="1"/>
        <end position="11"/>
    </location>
</feature>
<comment type="catalytic activity">
    <reaction evidence="1 16">
        <text>a 1,2-diacyl-sn-glycero-3-phosphate + CTP + H(+) = a CDP-1,2-diacyl-sn-glycerol + diphosphate</text>
        <dbReference type="Rhea" id="RHEA:16229"/>
        <dbReference type="ChEBI" id="CHEBI:15378"/>
        <dbReference type="ChEBI" id="CHEBI:33019"/>
        <dbReference type="ChEBI" id="CHEBI:37563"/>
        <dbReference type="ChEBI" id="CHEBI:58332"/>
        <dbReference type="ChEBI" id="CHEBI:58608"/>
        <dbReference type="EC" id="2.7.7.41"/>
    </reaction>
</comment>
<dbReference type="GO" id="GO:0016024">
    <property type="term" value="P:CDP-diacylglycerol biosynthetic process"/>
    <property type="evidence" value="ECO:0007669"/>
    <property type="project" value="UniProtKB-UniPathway"/>
</dbReference>
<keyword evidence="13 18" id="KW-0472">Membrane</keyword>
<dbReference type="PANTHER" id="PTHR13773">
    <property type="entry name" value="PHOSPHATIDATE CYTIDYLYLTRANSFERASE"/>
    <property type="match status" value="1"/>
</dbReference>
<evidence type="ECO:0000256" key="7">
    <source>
        <dbReference type="ARBA" id="ARBA00022516"/>
    </source>
</evidence>
<organism evidence="19 20">
    <name type="scientific">Tulasnella calospora MUT 4182</name>
    <dbReference type="NCBI Taxonomy" id="1051891"/>
    <lineage>
        <taxon>Eukaryota</taxon>
        <taxon>Fungi</taxon>
        <taxon>Dikarya</taxon>
        <taxon>Basidiomycota</taxon>
        <taxon>Agaricomycotina</taxon>
        <taxon>Agaricomycetes</taxon>
        <taxon>Cantharellales</taxon>
        <taxon>Tulasnellaceae</taxon>
        <taxon>Tulasnella</taxon>
    </lineage>
</organism>
<evidence type="ECO:0000256" key="2">
    <source>
        <dbReference type="ARBA" id="ARBA00004141"/>
    </source>
</evidence>
<dbReference type="EMBL" id="KN823244">
    <property type="protein sequence ID" value="KIO19046.1"/>
    <property type="molecule type" value="Genomic_DNA"/>
</dbReference>
<dbReference type="EC" id="2.7.7.41" evidence="6 16"/>
<evidence type="ECO:0000256" key="15">
    <source>
        <dbReference type="ARBA" id="ARBA00023264"/>
    </source>
</evidence>
<dbReference type="OrthoDB" id="10260889at2759"/>
<name>A0A0C3Q5U7_9AGAM</name>
<keyword evidence="12" id="KW-0443">Lipid metabolism</keyword>
<feature type="transmembrane region" description="Helical" evidence="18">
    <location>
        <begin position="485"/>
        <end position="506"/>
    </location>
</feature>
<dbReference type="STRING" id="1051891.A0A0C3Q5U7"/>
<comment type="subcellular location">
    <subcellularLocation>
        <location evidence="2">Membrane</location>
        <topology evidence="2">Multi-pass membrane protein</topology>
    </subcellularLocation>
</comment>
<evidence type="ECO:0000256" key="17">
    <source>
        <dbReference type="SAM" id="MobiDB-lite"/>
    </source>
</evidence>
<feature type="transmembrane region" description="Helical" evidence="18">
    <location>
        <begin position="390"/>
        <end position="407"/>
    </location>
</feature>